<evidence type="ECO:0000259" key="2">
    <source>
        <dbReference type="Pfam" id="PF07853"/>
    </source>
</evidence>
<feature type="transmembrane region" description="Helical" evidence="1">
    <location>
        <begin position="12"/>
        <end position="34"/>
    </location>
</feature>
<evidence type="ECO:0000313" key="3">
    <source>
        <dbReference type="EMBL" id="MBP3951818.1"/>
    </source>
</evidence>
<dbReference type="EMBL" id="JAGKSQ010000004">
    <property type="protein sequence ID" value="MBP3951818.1"/>
    <property type="molecule type" value="Genomic_DNA"/>
</dbReference>
<proteinExistence type="predicted"/>
<feature type="domain" description="DUF1648" evidence="2">
    <location>
        <begin position="18"/>
        <end position="63"/>
    </location>
</feature>
<accession>A0A940WU63</accession>
<keyword evidence="1" id="KW-1133">Transmembrane helix</keyword>
<gene>
    <name evidence="3" type="ORF">J7W16_11805</name>
</gene>
<name>A0A940WU63_9BACI</name>
<reference evidence="3" key="1">
    <citation type="submission" date="2021-03" db="EMBL/GenBank/DDBJ databases">
        <title>Bacillus suaedae sp. nov., isolated from Suaeda aralocaspica.</title>
        <authorList>
            <person name="Lei R.F.R."/>
        </authorList>
    </citation>
    <scope>NUCLEOTIDE SEQUENCE</scope>
    <source>
        <strain evidence="3">YZJH907-2</strain>
    </source>
</reference>
<dbReference type="InterPro" id="IPR012867">
    <property type="entry name" value="DUF1648"/>
</dbReference>
<dbReference type="Pfam" id="PF07853">
    <property type="entry name" value="DUF1648"/>
    <property type="match status" value="1"/>
</dbReference>
<dbReference type="RefSeq" id="WP_210597506.1">
    <property type="nucleotide sequence ID" value="NZ_JAGKSQ010000004.1"/>
</dbReference>
<sequence>MLIKVNSFKHLFTFISLVILAYHLINLFLFWPDIPDRIAIHSTKGEPDNWGSKYFVLVMPIIGLLIWWLLGLLTKNPEKLNYINLTEKNREQQYNMSKKIMVLIQNLVLISSILANESFVRYSVGIENNVFSFLPLLLTAVMLLAVFFNLIWAVRLKE</sequence>
<comment type="caution">
    <text evidence="3">The sequence shown here is derived from an EMBL/GenBank/DDBJ whole genome shotgun (WGS) entry which is preliminary data.</text>
</comment>
<feature type="transmembrane region" description="Helical" evidence="1">
    <location>
        <begin position="131"/>
        <end position="154"/>
    </location>
</feature>
<feature type="transmembrane region" description="Helical" evidence="1">
    <location>
        <begin position="54"/>
        <end position="73"/>
    </location>
</feature>
<feature type="transmembrane region" description="Helical" evidence="1">
    <location>
        <begin position="100"/>
        <end position="119"/>
    </location>
</feature>
<organism evidence="3 4">
    <name type="scientific">Halalkalibacter suaedae</name>
    <dbReference type="NCBI Taxonomy" id="2822140"/>
    <lineage>
        <taxon>Bacteria</taxon>
        <taxon>Bacillati</taxon>
        <taxon>Bacillota</taxon>
        <taxon>Bacilli</taxon>
        <taxon>Bacillales</taxon>
        <taxon>Bacillaceae</taxon>
        <taxon>Halalkalibacter</taxon>
    </lineage>
</organism>
<dbReference type="AlphaFoldDB" id="A0A940WU63"/>
<keyword evidence="1" id="KW-0472">Membrane</keyword>
<keyword evidence="1" id="KW-0812">Transmembrane</keyword>
<dbReference type="Proteomes" id="UP000678228">
    <property type="component" value="Unassembled WGS sequence"/>
</dbReference>
<keyword evidence="4" id="KW-1185">Reference proteome</keyword>
<evidence type="ECO:0000256" key="1">
    <source>
        <dbReference type="SAM" id="Phobius"/>
    </source>
</evidence>
<protein>
    <submittedName>
        <fullName evidence="3">DUF1648 domain-containing protein</fullName>
    </submittedName>
</protein>
<evidence type="ECO:0000313" key="4">
    <source>
        <dbReference type="Proteomes" id="UP000678228"/>
    </source>
</evidence>